<feature type="domain" description="Kinesin motor" evidence="4">
    <location>
        <begin position="72"/>
        <end position="149"/>
    </location>
</feature>
<comment type="caution">
    <text evidence="5">The sequence shown here is derived from an EMBL/GenBank/DDBJ whole genome shotgun (WGS) entry which is preliminary data.</text>
</comment>
<dbReference type="EMBL" id="JAVXUP010000897">
    <property type="protein sequence ID" value="KAK3019123.1"/>
    <property type="molecule type" value="Genomic_DNA"/>
</dbReference>
<evidence type="ECO:0000313" key="6">
    <source>
        <dbReference type="Proteomes" id="UP001188597"/>
    </source>
</evidence>
<evidence type="ECO:0000256" key="2">
    <source>
        <dbReference type="PROSITE-ProRule" id="PRU00283"/>
    </source>
</evidence>
<evidence type="ECO:0000256" key="3">
    <source>
        <dbReference type="SAM" id="MobiDB-lite"/>
    </source>
</evidence>
<evidence type="ECO:0000259" key="4">
    <source>
        <dbReference type="PROSITE" id="PS50067"/>
    </source>
</evidence>
<evidence type="ECO:0000313" key="5">
    <source>
        <dbReference type="EMBL" id="KAK3019123.1"/>
    </source>
</evidence>
<reference evidence="5" key="1">
    <citation type="submission" date="2022-12" db="EMBL/GenBank/DDBJ databases">
        <title>Draft genome assemblies for two species of Escallonia (Escalloniales).</title>
        <authorList>
            <person name="Chanderbali A."/>
            <person name="Dervinis C."/>
            <person name="Anghel I."/>
            <person name="Soltis D."/>
            <person name="Soltis P."/>
            <person name="Zapata F."/>
        </authorList>
    </citation>
    <scope>NUCLEOTIDE SEQUENCE</scope>
    <source>
        <strain evidence="5">UCBG64.0493</strain>
        <tissue evidence="5">Leaf</tissue>
    </source>
</reference>
<proteinExistence type="inferred from homology"/>
<protein>
    <recommendedName>
        <fullName evidence="4">Kinesin motor domain-containing protein</fullName>
    </recommendedName>
</protein>
<feature type="compositionally biased region" description="Low complexity" evidence="3">
    <location>
        <begin position="18"/>
        <end position="51"/>
    </location>
</feature>
<organism evidence="5 6">
    <name type="scientific">Escallonia herrerae</name>
    <dbReference type="NCBI Taxonomy" id="1293975"/>
    <lineage>
        <taxon>Eukaryota</taxon>
        <taxon>Viridiplantae</taxon>
        <taxon>Streptophyta</taxon>
        <taxon>Embryophyta</taxon>
        <taxon>Tracheophyta</taxon>
        <taxon>Spermatophyta</taxon>
        <taxon>Magnoliopsida</taxon>
        <taxon>eudicotyledons</taxon>
        <taxon>Gunneridae</taxon>
        <taxon>Pentapetalae</taxon>
        <taxon>asterids</taxon>
        <taxon>campanulids</taxon>
        <taxon>Escalloniales</taxon>
        <taxon>Escalloniaceae</taxon>
        <taxon>Escallonia</taxon>
    </lineage>
</organism>
<gene>
    <name evidence="5" type="ORF">RJ639_004115</name>
</gene>
<accession>A0AA89AY92</accession>
<sequence length="149" mass="16267">MATRLQGPKARKSAGGRPANSPASSTTSSSKHVPDASVNGMSSPASSSARSKPQYFYSESVPVDGGERSKENVTVTVRFRPLSPREIRQGEEIAWYADGETIVRSEHNPSIAYAYDAMPVSGDLKGVRCEKIFETNQSIFRQSHVQENF</sequence>
<name>A0AA89AY92_9ASTE</name>
<dbReference type="InterPro" id="IPR001752">
    <property type="entry name" value="Kinesin_motor_dom"/>
</dbReference>
<dbReference type="AlphaFoldDB" id="A0AA89AY92"/>
<feature type="region of interest" description="Disordered" evidence="3">
    <location>
        <begin position="1"/>
        <end position="69"/>
    </location>
</feature>
<dbReference type="GO" id="GO:0005524">
    <property type="term" value="F:ATP binding"/>
    <property type="evidence" value="ECO:0007669"/>
    <property type="project" value="InterPro"/>
</dbReference>
<comment type="caution">
    <text evidence="2">Lacks conserved residue(s) required for the propagation of feature annotation.</text>
</comment>
<dbReference type="Proteomes" id="UP001188597">
    <property type="component" value="Unassembled WGS sequence"/>
</dbReference>
<dbReference type="GO" id="GO:0008017">
    <property type="term" value="F:microtubule binding"/>
    <property type="evidence" value="ECO:0007669"/>
    <property type="project" value="InterPro"/>
</dbReference>
<keyword evidence="6" id="KW-1185">Reference proteome</keyword>
<dbReference type="GO" id="GO:0007018">
    <property type="term" value="P:microtubule-based movement"/>
    <property type="evidence" value="ECO:0007669"/>
    <property type="project" value="InterPro"/>
</dbReference>
<dbReference type="PROSITE" id="PS50067">
    <property type="entry name" value="KINESIN_MOTOR_2"/>
    <property type="match status" value="1"/>
</dbReference>
<comment type="similarity">
    <text evidence="2">Belongs to the TRAFAC class myosin-kinesin ATPase superfamily. Kinesin family.</text>
</comment>
<evidence type="ECO:0000256" key="1">
    <source>
        <dbReference type="ARBA" id="ARBA00023175"/>
    </source>
</evidence>
<keyword evidence="1" id="KW-0505">Motor protein</keyword>
<dbReference type="GO" id="GO:0003777">
    <property type="term" value="F:microtubule motor activity"/>
    <property type="evidence" value="ECO:0007669"/>
    <property type="project" value="InterPro"/>
</dbReference>